<gene>
    <name evidence="1" type="ORF">BXYJ_LOCUS13706</name>
</gene>
<dbReference type="InterPro" id="IPR036508">
    <property type="entry name" value="Chitin-bd_dom_sf"/>
</dbReference>
<dbReference type="InterPro" id="IPR006150">
    <property type="entry name" value="Cys_repeat_1"/>
</dbReference>
<proteinExistence type="predicted"/>
<reference evidence="4" key="1">
    <citation type="submission" date="2016-11" db="UniProtKB">
        <authorList>
            <consortium name="WormBaseParasite"/>
        </authorList>
    </citation>
    <scope>IDENTIFICATION</scope>
</reference>
<dbReference type="EMBL" id="CAJFDI010000006">
    <property type="protein sequence ID" value="CAD5233615.1"/>
    <property type="molecule type" value="Genomic_DNA"/>
</dbReference>
<dbReference type="EMBL" id="CAJFCV020000006">
    <property type="protein sequence ID" value="CAG9128923.1"/>
    <property type="molecule type" value="Genomic_DNA"/>
</dbReference>
<evidence type="ECO:0000313" key="1">
    <source>
        <dbReference type="EMBL" id="CAD5233615.1"/>
    </source>
</evidence>
<evidence type="ECO:0000313" key="4">
    <source>
        <dbReference type="WBParaSite" id="BXY_0088100.1"/>
    </source>
</evidence>
<dbReference type="Proteomes" id="UP000659654">
    <property type="component" value="Unassembled WGS sequence"/>
</dbReference>
<protein>
    <submittedName>
        <fullName evidence="1">(pine wood nematode) hypothetical protein</fullName>
    </submittedName>
</protein>
<dbReference type="Proteomes" id="UP000582659">
    <property type="component" value="Unassembled WGS sequence"/>
</dbReference>
<dbReference type="Proteomes" id="UP000095284">
    <property type="component" value="Unplaced"/>
</dbReference>
<accession>A0A1I7RJJ9</accession>
<dbReference type="WBParaSite" id="BXY_0088100.1">
    <property type="protein sequence ID" value="BXY_0088100.1"/>
    <property type="gene ID" value="BXY_0088100"/>
</dbReference>
<dbReference type="AlphaFoldDB" id="A0A1I7RJJ9"/>
<organism evidence="2 4">
    <name type="scientific">Bursaphelenchus xylophilus</name>
    <name type="common">Pinewood nematode worm</name>
    <name type="synonym">Aphelenchoides xylophilus</name>
    <dbReference type="NCBI Taxonomy" id="6326"/>
    <lineage>
        <taxon>Eukaryota</taxon>
        <taxon>Metazoa</taxon>
        <taxon>Ecdysozoa</taxon>
        <taxon>Nematoda</taxon>
        <taxon>Chromadorea</taxon>
        <taxon>Rhabditida</taxon>
        <taxon>Tylenchina</taxon>
        <taxon>Tylenchomorpha</taxon>
        <taxon>Aphelenchoidea</taxon>
        <taxon>Aphelenchoididae</taxon>
        <taxon>Bursaphelenchus</taxon>
    </lineage>
</organism>
<reference evidence="1" key="2">
    <citation type="submission" date="2020-09" db="EMBL/GenBank/DDBJ databases">
        <authorList>
            <person name="Kikuchi T."/>
        </authorList>
    </citation>
    <scope>NUCLEOTIDE SEQUENCE</scope>
    <source>
        <strain evidence="1">Ka4C1</strain>
    </source>
</reference>
<dbReference type="SUPFAM" id="SSF57625">
    <property type="entry name" value="Invertebrate chitin-binding proteins"/>
    <property type="match status" value="1"/>
</dbReference>
<dbReference type="SMART" id="SM00289">
    <property type="entry name" value="WR1"/>
    <property type="match status" value="13"/>
</dbReference>
<dbReference type="eggNOG" id="KOG1217">
    <property type="taxonomic scope" value="Eukaryota"/>
</dbReference>
<sequence>MTVEHFRPFSNDSQSFYECAPLTEEEREEYQITGKYLGVWTKRRCSAEHAFDAAKQKCIDKKKLHRQRAQCQQNPGSFGCQQYCQPTEWAQPAVGAACNWQYSLLYYTPEDTHGFLQCAQTSASDPCGEWIRIDCPLNTAFDINIQLCVPLAVEADTCSAANQVAVCKCGTNSHSCPGISQCTDGVCCATVSPYDMVVSDHPALYQASASACPGSGTYPVSMCASSCPQTYTCQPNVGCCPIISIVPPPAPAPTPAPTPAPVPTQTIVLQLTTCPASNSQPVSSCGSCPTGYICAPLLGACCPAPPPTTEAPAPPPPAPPTVPAQIVMLCPSGQMPTQQCAPTAPSCPAGSSCYNGVCCPCQCPPSTMMLGICLPATPVSPASSCASGATCQNGCCCSQQPQMPVCSNGQVSAQVCSSTVQCGGGMECSNGGCCPIPYCPTGQQAIGHCSAGQTCGGGNTICLEGLCCVLPTCSTGQPAQSICTASTQCPAPSVCQGGGCCAPPTCPTGAPATSTCPSSCQQPQPIIINVPVMPQPAPAPMPAPQPVCCSSGQQCVNGGCCQLPTCPTNSQPAIMLCTATTPCPSGTECTNGGCCPLPLCPSGQQALVRCSPSSPCPGGTTCTNGLCCTLPVCTYGGNVASSFCGTSNACPTGYYCERGACCPEPIPLCPSGGRSVMQCVKGSDCPSGYGCTSSGGCCQLVTDFVCPMNALPICQCSPTLSCPAGSACNSGMCCTTAQDSQESHSNPFLSIPGATVAMAVPGTTCQASPQCSGYSSSGPGAQCQGDICICIKGAFSNGAACEPQAPIVIELARNGCDQYGSPCKYMLSSARRRPVFSPTKNATETPLWYNTAAATIRRCPRSSPDNETSPDNTCLPNETCVKGECRMRLWPGEYGCESNAECSSRCKNTYCEHKTDKGVSQCQCSNGLLLYGRCFEKCPKGFHESGALCEHDDEDAFWASPASQNSLQKLLNTGTC</sequence>
<name>A0A1I7RJJ9_BURXY</name>
<dbReference type="PANTHER" id="PTHR34150:SF4">
    <property type="entry name" value="CHITIN BINDING DOMAIN (CHTBD2) CONTAINING"/>
    <property type="match status" value="1"/>
</dbReference>
<evidence type="ECO:0000313" key="2">
    <source>
        <dbReference type="Proteomes" id="UP000095284"/>
    </source>
</evidence>
<dbReference type="GO" id="GO:0008061">
    <property type="term" value="F:chitin binding"/>
    <property type="evidence" value="ECO:0007669"/>
    <property type="project" value="InterPro"/>
</dbReference>
<keyword evidence="3" id="KW-1185">Reference proteome</keyword>
<dbReference type="PANTHER" id="PTHR34150">
    <property type="entry name" value="PROTEIN CBG08832-RELATED"/>
    <property type="match status" value="1"/>
</dbReference>
<dbReference type="OrthoDB" id="5912424at2759"/>
<evidence type="ECO:0000313" key="3">
    <source>
        <dbReference type="Proteomes" id="UP000659654"/>
    </source>
</evidence>